<evidence type="ECO:0000256" key="4">
    <source>
        <dbReference type="RuleBase" id="RU364048"/>
    </source>
</evidence>
<evidence type="ECO:0000256" key="3">
    <source>
        <dbReference type="ARBA" id="ARBA00023004"/>
    </source>
</evidence>
<dbReference type="Proteomes" id="UP001499938">
    <property type="component" value="Unassembled WGS sequence"/>
</dbReference>
<keyword evidence="4" id="KW-0223">Dioxygenase</keyword>
<dbReference type="EMBL" id="BAAAPO010000062">
    <property type="protein sequence ID" value="GAA1808700.1"/>
    <property type="molecule type" value="Genomic_DNA"/>
</dbReference>
<comment type="caution">
    <text evidence="5">The sequence shown here is derived from an EMBL/GenBank/DDBJ whole genome shotgun (WGS) entry which is preliminary data.</text>
</comment>
<proteinExistence type="inferred from homology"/>
<keyword evidence="2 4" id="KW-0479">Metal-binding</keyword>
<gene>
    <name evidence="5" type="ORF">GCM10009811_34950</name>
</gene>
<comment type="cofactor">
    <cofactor evidence="4">
        <name>Fe(2+)</name>
        <dbReference type="ChEBI" id="CHEBI:29033"/>
    </cofactor>
    <text evidence="4">Binds 1 Fe(2+) ion per subunit.</text>
</comment>
<evidence type="ECO:0000313" key="6">
    <source>
        <dbReference type="Proteomes" id="UP001499938"/>
    </source>
</evidence>
<keyword evidence="4" id="KW-0560">Oxidoreductase</keyword>
<comment type="similarity">
    <text evidence="1 4">Belongs to the carotenoid oxygenase family.</text>
</comment>
<evidence type="ECO:0000256" key="2">
    <source>
        <dbReference type="ARBA" id="ARBA00022723"/>
    </source>
</evidence>
<name>A0ABN2M3W8_9MICO</name>
<organism evidence="5 6">
    <name type="scientific">Nostocoides veronense</name>
    <dbReference type="NCBI Taxonomy" id="330836"/>
    <lineage>
        <taxon>Bacteria</taxon>
        <taxon>Bacillati</taxon>
        <taxon>Actinomycetota</taxon>
        <taxon>Actinomycetes</taxon>
        <taxon>Micrococcales</taxon>
        <taxon>Intrasporangiaceae</taxon>
        <taxon>Nostocoides</taxon>
    </lineage>
</organism>
<reference evidence="5 6" key="1">
    <citation type="journal article" date="2019" name="Int. J. Syst. Evol. Microbiol.">
        <title>The Global Catalogue of Microorganisms (GCM) 10K type strain sequencing project: providing services to taxonomists for standard genome sequencing and annotation.</title>
        <authorList>
            <consortium name="The Broad Institute Genomics Platform"/>
            <consortium name="The Broad Institute Genome Sequencing Center for Infectious Disease"/>
            <person name="Wu L."/>
            <person name="Ma J."/>
        </authorList>
    </citation>
    <scope>NUCLEOTIDE SEQUENCE [LARGE SCALE GENOMIC DNA]</scope>
    <source>
        <strain evidence="5 6">JCM 15592</strain>
    </source>
</reference>
<dbReference type="InterPro" id="IPR004294">
    <property type="entry name" value="Carotenoid_Oase"/>
</dbReference>
<keyword evidence="6" id="KW-1185">Reference proteome</keyword>
<sequence length="63" mass="6830">MPRDEHSGEDDGWLMGTAYHRDGDRSELRLLDAGTLEDVAIVELPARVPAGFHGNWITTGPAG</sequence>
<evidence type="ECO:0000256" key="1">
    <source>
        <dbReference type="ARBA" id="ARBA00006787"/>
    </source>
</evidence>
<dbReference type="EC" id="1.13.11.-" evidence="4"/>
<dbReference type="Pfam" id="PF03055">
    <property type="entry name" value="RPE65"/>
    <property type="match status" value="1"/>
</dbReference>
<keyword evidence="3 4" id="KW-0408">Iron</keyword>
<protein>
    <recommendedName>
        <fullName evidence="4">Dioxygenase</fullName>
        <ecNumber evidence="4">1.13.11.-</ecNumber>
    </recommendedName>
</protein>
<accession>A0ABN2M3W8</accession>
<evidence type="ECO:0000313" key="5">
    <source>
        <dbReference type="EMBL" id="GAA1808700.1"/>
    </source>
</evidence>